<feature type="non-terminal residue" evidence="1">
    <location>
        <position position="1"/>
    </location>
</feature>
<feature type="non-terminal residue" evidence="1">
    <location>
        <position position="52"/>
    </location>
</feature>
<evidence type="ECO:0000313" key="2">
    <source>
        <dbReference type="Proteomes" id="UP000823775"/>
    </source>
</evidence>
<accession>A0ABS8WT25</accession>
<dbReference type="Proteomes" id="UP000823775">
    <property type="component" value="Unassembled WGS sequence"/>
</dbReference>
<proteinExistence type="predicted"/>
<evidence type="ECO:0000313" key="1">
    <source>
        <dbReference type="EMBL" id="MCE3215130.1"/>
    </source>
</evidence>
<name>A0ABS8WT25_DATST</name>
<dbReference type="EMBL" id="JACEIK010010343">
    <property type="protein sequence ID" value="MCE3215130.1"/>
    <property type="molecule type" value="Genomic_DNA"/>
</dbReference>
<keyword evidence="2" id="KW-1185">Reference proteome</keyword>
<organism evidence="1 2">
    <name type="scientific">Datura stramonium</name>
    <name type="common">Jimsonweed</name>
    <name type="synonym">Common thornapple</name>
    <dbReference type="NCBI Taxonomy" id="4076"/>
    <lineage>
        <taxon>Eukaryota</taxon>
        <taxon>Viridiplantae</taxon>
        <taxon>Streptophyta</taxon>
        <taxon>Embryophyta</taxon>
        <taxon>Tracheophyta</taxon>
        <taxon>Spermatophyta</taxon>
        <taxon>Magnoliopsida</taxon>
        <taxon>eudicotyledons</taxon>
        <taxon>Gunneridae</taxon>
        <taxon>Pentapetalae</taxon>
        <taxon>asterids</taxon>
        <taxon>lamiids</taxon>
        <taxon>Solanales</taxon>
        <taxon>Solanaceae</taxon>
        <taxon>Solanoideae</taxon>
        <taxon>Datureae</taxon>
        <taxon>Datura</taxon>
    </lineage>
</organism>
<protein>
    <submittedName>
        <fullName evidence="1">Uncharacterized protein</fullName>
    </submittedName>
</protein>
<reference evidence="1 2" key="1">
    <citation type="journal article" date="2021" name="BMC Genomics">
        <title>Datura genome reveals duplications of psychoactive alkaloid biosynthetic genes and high mutation rate following tissue culture.</title>
        <authorList>
            <person name="Rajewski A."/>
            <person name="Carter-House D."/>
            <person name="Stajich J."/>
            <person name="Litt A."/>
        </authorList>
    </citation>
    <scope>NUCLEOTIDE SEQUENCE [LARGE SCALE GENOMIC DNA]</scope>
    <source>
        <strain evidence="1">AR-01</strain>
    </source>
</reference>
<sequence>SSTPTGSSGLGVLLGRGQGRGGVAMPDYAYLHPRIFTLDSQRVTESPTGNPS</sequence>
<gene>
    <name evidence="1" type="ORF">HAX54_000967</name>
</gene>
<comment type="caution">
    <text evidence="1">The sequence shown here is derived from an EMBL/GenBank/DDBJ whole genome shotgun (WGS) entry which is preliminary data.</text>
</comment>